<evidence type="ECO:0000256" key="1">
    <source>
        <dbReference type="SAM" id="MobiDB-lite"/>
    </source>
</evidence>
<reference evidence="4" key="1">
    <citation type="submission" date="2023-02" db="EMBL/GenBank/DDBJ databases">
        <title>Kitasatospora phosalacinea NBRC 14627.</title>
        <authorList>
            <person name="Ichikawa N."/>
            <person name="Sato H."/>
            <person name="Tonouchi N."/>
        </authorList>
    </citation>
    <scope>NUCLEOTIDE SEQUENCE</scope>
    <source>
        <strain evidence="4">NBRC 14627</strain>
    </source>
</reference>
<keyword evidence="2" id="KW-0812">Transmembrane</keyword>
<feature type="compositionally biased region" description="Pro residues" evidence="1">
    <location>
        <begin position="286"/>
        <end position="297"/>
    </location>
</feature>
<keyword evidence="2" id="KW-1133">Transmembrane helix</keyword>
<feature type="transmembrane region" description="Helical" evidence="2">
    <location>
        <begin position="252"/>
        <end position="272"/>
    </location>
</feature>
<feature type="region of interest" description="Disordered" evidence="1">
    <location>
        <begin position="275"/>
        <end position="304"/>
    </location>
</feature>
<evidence type="ECO:0000256" key="3">
    <source>
        <dbReference type="SAM" id="SignalP"/>
    </source>
</evidence>
<dbReference type="Proteomes" id="UP001165041">
    <property type="component" value="Unassembled WGS sequence"/>
</dbReference>
<organism evidence="4 5">
    <name type="scientific">Kitasatospora phosalacinea</name>
    <dbReference type="NCBI Taxonomy" id="2065"/>
    <lineage>
        <taxon>Bacteria</taxon>
        <taxon>Bacillati</taxon>
        <taxon>Actinomycetota</taxon>
        <taxon>Actinomycetes</taxon>
        <taxon>Kitasatosporales</taxon>
        <taxon>Streptomycetaceae</taxon>
        <taxon>Kitasatospora</taxon>
    </lineage>
</organism>
<evidence type="ECO:0000256" key="2">
    <source>
        <dbReference type="SAM" id="Phobius"/>
    </source>
</evidence>
<sequence length="304" mass="31609">MRKLRTAAAAAAAFTGLLLLAPTSASAASPSASPSASGTAKPVVNSVGTSFLTATTLASGQDADVPVSTGDYLYWAFPAAEGQTATVQVKVTLPDAADRHGAQTWTVELFDGLRRRQSCTAGPQNGTAEQSAATLELSCTLRQIRSWAEPWSGDPLPGTYYVRLSTTDIPQTDLGLASTVHVHVATKGGADDAQPEGGSLKAPLVPPVNAGATAAPSAAAPSPSASATYAAAPAEEETHWYSDLFSGWNTRWWWTVAGGVLAALAGVLGYTLTRHPRGHRHHPHRPAPVPHQAPPGQPRQDSWQ</sequence>
<proteinExistence type="predicted"/>
<accession>A0A9W6Q837</accession>
<name>A0A9W6Q837_9ACTN</name>
<evidence type="ECO:0000313" key="4">
    <source>
        <dbReference type="EMBL" id="GLW70221.1"/>
    </source>
</evidence>
<comment type="caution">
    <text evidence="4">The sequence shown here is derived from an EMBL/GenBank/DDBJ whole genome shotgun (WGS) entry which is preliminary data.</text>
</comment>
<dbReference type="RefSeq" id="WP_285736064.1">
    <property type="nucleotide sequence ID" value="NZ_BSSA01000007.1"/>
</dbReference>
<dbReference type="EMBL" id="BSSA01000007">
    <property type="protein sequence ID" value="GLW70221.1"/>
    <property type="molecule type" value="Genomic_DNA"/>
</dbReference>
<keyword evidence="2" id="KW-0472">Membrane</keyword>
<dbReference type="AlphaFoldDB" id="A0A9W6Q837"/>
<gene>
    <name evidence="4" type="ORF">Kpho02_25200</name>
</gene>
<protein>
    <recommendedName>
        <fullName evidence="6">Peptidase</fullName>
    </recommendedName>
</protein>
<feature type="compositionally biased region" description="Basic residues" evidence="1">
    <location>
        <begin position="275"/>
        <end position="285"/>
    </location>
</feature>
<evidence type="ECO:0008006" key="6">
    <source>
        <dbReference type="Google" id="ProtNLM"/>
    </source>
</evidence>
<feature type="signal peptide" evidence="3">
    <location>
        <begin position="1"/>
        <end position="27"/>
    </location>
</feature>
<evidence type="ECO:0000313" key="5">
    <source>
        <dbReference type="Proteomes" id="UP001165041"/>
    </source>
</evidence>
<keyword evidence="3" id="KW-0732">Signal</keyword>
<feature type="chain" id="PRO_5040887935" description="Peptidase" evidence="3">
    <location>
        <begin position="28"/>
        <end position="304"/>
    </location>
</feature>